<reference evidence="6" key="1">
    <citation type="journal article" date="2023" name="Mol. Phylogenet. Evol.">
        <title>Genome-scale phylogeny and comparative genomics of the fungal order Sordariales.</title>
        <authorList>
            <person name="Hensen N."/>
            <person name="Bonometti L."/>
            <person name="Westerberg I."/>
            <person name="Brannstrom I.O."/>
            <person name="Guillou S."/>
            <person name="Cros-Aarteil S."/>
            <person name="Calhoun S."/>
            <person name="Haridas S."/>
            <person name="Kuo A."/>
            <person name="Mondo S."/>
            <person name="Pangilinan J."/>
            <person name="Riley R."/>
            <person name="LaButti K."/>
            <person name="Andreopoulos B."/>
            <person name="Lipzen A."/>
            <person name="Chen C."/>
            <person name="Yan M."/>
            <person name="Daum C."/>
            <person name="Ng V."/>
            <person name="Clum A."/>
            <person name="Steindorff A."/>
            <person name="Ohm R.A."/>
            <person name="Martin F."/>
            <person name="Silar P."/>
            <person name="Natvig D.O."/>
            <person name="Lalanne C."/>
            <person name="Gautier V."/>
            <person name="Ament-Velasquez S.L."/>
            <person name="Kruys A."/>
            <person name="Hutchinson M.I."/>
            <person name="Powell A.J."/>
            <person name="Barry K."/>
            <person name="Miller A.N."/>
            <person name="Grigoriev I.V."/>
            <person name="Debuchy R."/>
            <person name="Gladieux P."/>
            <person name="Hiltunen Thoren M."/>
            <person name="Johannesson H."/>
        </authorList>
    </citation>
    <scope>NUCLEOTIDE SEQUENCE</scope>
    <source>
        <strain evidence="6">CBS 103.79</strain>
    </source>
</reference>
<dbReference type="Pfam" id="PF10342">
    <property type="entry name" value="Kre9_KNH"/>
    <property type="match status" value="1"/>
</dbReference>
<dbReference type="Proteomes" id="UP001303889">
    <property type="component" value="Unassembled WGS sequence"/>
</dbReference>
<sequence length="248" mass="24136">MRFSIAAVLAFAASALAADPTPGFNAITKPTKNEDVPAGSTYDIVWLPSAEHPGAIKIGLLGGATPATLNVLDTIATGIDASEGTYSWAVPSTLGSLATYGIIITLESDKDIFQYSFPFHITSGSGSTASASGSASGTASGSVSSTTGGSKPSTTGGAKTSSSSSVANSTVVSSTSAAPSSTVVSSSSFIGNLSTTAGPSQTTITTLSTVKPTTTKATTTAVATNGVASLAAGSFAVLGGVAMAMLAM</sequence>
<evidence type="ECO:0000256" key="4">
    <source>
        <dbReference type="SAM" id="SignalP"/>
    </source>
</evidence>
<dbReference type="EMBL" id="MU855956">
    <property type="protein sequence ID" value="KAK3898329.1"/>
    <property type="molecule type" value="Genomic_DNA"/>
</dbReference>
<feature type="transmembrane region" description="Helical" evidence="3">
    <location>
        <begin position="226"/>
        <end position="247"/>
    </location>
</feature>
<evidence type="ECO:0000313" key="7">
    <source>
        <dbReference type="Proteomes" id="UP001303889"/>
    </source>
</evidence>
<feature type="domain" description="Yeast cell wall synthesis Kre9/Knh1-like N-terminal" evidence="5">
    <location>
        <begin position="29"/>
        <end position="121"/>
    </location>
</feature>
<proteinExistence type="predicted"/>
<gene>
    <name evidence="6" type="ORF">C8A05DRAFT_47318</name>
</gene>
<keyword evidence="3" id="KW-0812">Transmembrane</keyword>
<keyword evidence="7" id="KW-1185">Reference proteome</keyword>
<feature type="signal peptide" evidence="4">
    <location>
        <begin position="1"/>
        <end position="17"/>
    </location>
</feature>
<dbReference type="AlphaFoldDB" id="A0AAN6MD89"/>
<keyword evidence="3" id="KW-1133">Transmembrane helix</keyword>
<dbReference type="PANTHER" id="PTHR40633:SF1">
    <property type="entry name" value="GPI ANCHORED SERINE-THREONINE RICH PROTEIN (AFU_ORTHOLOGUE AFUA_1G03630)"/>
    <property type="match status" value="1"/>
</dbReference>
<evidence type="ECO:0000313" key="6">
    <source>
        <dbReference type="EMBL" id="KAK3898329.1"/>
    </source>
</evidence>
<dbReference type="InterPro" id="IPR052982">
    <property type="entry name" value="SRP1/TIP1-like"/>
</dbReference>
<protein>
    <submittedName>
        <fullName evidence="6">Ser-Thr-rich glycosyl-phosphatidyl-inositol-anchored membrane family-domain-containing protein</fullName>
    </submittedName>
</protein>
<comment type="caution">
    <text evidence="6">The sequence shown here is derived from an EMBL/GenBank/DDBJ whole genome shotgun (WGS) entry which is preliminary data.</text>
</comment>
<name>A0AAN6MD89_9PEZI</name>
<reference evidence="6" key="2">
    <citation type="submission" date="2023-05" db="EMBL/GenBank/DDBJ databases">
        <authorList>
            <consortium name="Lawrence Berkeley National Laboratory"/>
            <person name="Steindorff A."/>
            <person name="Hensen N."/>
            <person name="Bonometti L."/>
            <person name="Westerberg I."/>
            <person name="Brannstrom I.O."/>
            <person name="Guillou S."/>
            <person name="Cros-Aarteil S."/>
            <person name="Calhoun S."/>
            <person name="Haridas S."/>
            <person name="Kuo A."/>
            <person name="Mondo S."/>
            <person name="Pangilinan J."/>
            <person name="Riley R."/>
            <person name="Labutti K."/>
            <person name="Andreopoulos B."/>
            <person name="Lipzen A."/>
            <person name="Chen C."/>
            <person name="Yanf M."/>
            <person name="Daum C."/>
            <person name="Ng V."/>
            <person name="Clum A."/>
            <person name="Ohm R."/>
            <person name="Martin F."/>
            <person name="Silar P."/>
            <person name="Natvig D."/>
            <person name="Lalanne C."/>
            <person name="Gautier V."/>
            <person name="Ament-Velasquez S.L."/>
            <person name="Kruys A."/>
            <person name="Hutchinson M.I."/>
            <person name="Powell A.J."/>
            <person name="Barry K."/>
            <person name="Miller A.N."/>
            <person name="Grigoriev I.V."/>
            <person name="Debuchy R."/>
            <person name="Gladieux P."/>
            <person name="Thoren M.H."/>
            <person name="Johannesson H."/>
        </authorList>
    </citation>
    <scope>NUCLEOTIDE SEQUENCE</scope>
    <source>
        <strain evidence="6">CBS 103.79</strain>
    </source>
</reference>
<evidence type="ECO:0000256" key="3">
    <source>
        <dbReference type="SAM" id="Phobius"/>
    </source>
</evidence>
<feature type="chain" id="PRO_5042970215" evidence="4">
    <location>
        <begin position="18"/>
        <end position="248"/>
    </location>
</feature>
<evidence type="ECO:0000259" key="5">
    <source>
        <dbReference type="Pfam" id="PF10342"/>
    </source>
</evidence>
<organism evidence="6 7">
    <name type="scientific">Staphylotrichum tortipilum</name>
    <dbReference type="NCBI Taxonomy" id="2831512"/>
    <lineage>
        <taxon>Eukaryota</taxon>
        <taxon>Fungi</taxon>
        <taxon>Dikarya</taxon>
        <taxon>Ascomycota</taxon>
        <taxon>Pezizomycotina</taxon>
        <taxon>Sordariomycetes</taxon>
        <taxon>Sordariomycetidae</taxon>
        <taxon>Sordariales</taxon>
        <taxon>Chaetomiaceae</taxon>
        <taxon>Staphylotrichum</taxon>
    </lineage>
</organism>
<accession>A0AAN6MD89</accession>
<dbReference type="PANTHER" id="PTHR40633">
    <property type="entry name" value="MATRIX PROTEIN, PUTATIVE (AFU_ORTHOLOGUE AFUA_8G05410)-RELATED"/>
    <property type="match status" value="1"/>
</dbReference>
<keyword evidence="3" id="KW-0472">Membrane</keyword>
<evidence type="ECO:0000256" key="1">
    <source>
        <dbReference type="ARBA" id="ARBA00022729"/>
    </source>
</evidence>
<dbReference type="InterPro" id="IPR018466">
    <property type="entry name" value="Kre9/Knh1-like_N"/>
</dbReference>
<feature type="region of interest" description="Disordered" evidence="2">
    <location>
        <begin position="128"/>
        <end position="165"/>
    </location>
</feature>
<evidence type="ECO:0000256" key="2">
    <source>
        <dbReference type="SAM" id="MobiDB-lite"/>
    </source>
</evidence>
<keyword evidence="1 4" id="KW-0732">Signal</keyword>